<name>A0A450T902_9GAMM</name>
<protein>
    <submittedName>
        <fullName evidence="1">Uncharacterized protein</fullName>
    </submittedName>
</protein>
<reference evidence="1" key="1">
    <citation type="submission" date="2019-02" db="EMBL/GenBank/DDBJ databases">
        <authorList>
            <person name="Gruber-Vodicka R. H."/>
            <person name="Seah K. B. B."/>
        </authorList>
    </citation>
    <scope>NUCLEOTIDE SEQUENCE</scope>
    <source>
        <strain evidence="1">BECK_DK161</strain>
    </source>
</reference>
<organism evidence="1">
    <name type="scientific">Candidatus Kentrum sp. DK</name>
    <dbReference type="NCBI Taxonomy" id="2126562"/>
    <lineage>
        <taxon>Bacteria</taxon>
        <taxon>Pseudomonadati</taxon>
        <taxon>Pseudomonadota</taxon>
        <taxon>Gammaproteobacteria</taxon>
        <taxon>Candidatus Kentrum</taxon>
    </lineage>
</organism>
<sequence>MNKLFDLHTRPGQRDTIIYFDTSAVNYVSEKFTIGDAIATRGFQEVRGRRWSLSPITIWEILSTTDEQRREELIYFSQHLFSKQLLPSPEELLVAYISQGSPLVEKPRALISNSPFAVTWRDICLDTRKTFILDHEEIRRRTRMITSIVKDLHRLTRNRDIALNRYEPHVAWDISLAQVVTNLTWVKKGETPSDFELSLYKISAFYILFLLCAEIGVDPVPIRNFWAKIGIESTMERFRYILKYHETLVHRGPIAVMAYMTLIQARKKFSRGIYWDSLHSFYLTYVDLMLSEDEHFVELRDALPKGVNALKIQKTSELHWTFHERENPCVDLP</sequence>
<dbReference type="AlphaFoldDB" id="A0A450T902"/>
<evidence type="ECO:0000313" key="1">
    <source>
        <dbReference type="EMBL" id="VFJ63175.1"/>
    </source>
</evidence>
<gene>
    <name evidence="1" type="ORF">BECKDK2373C_GA0170839_110411</name>
</gene>
<accession>A0A450T902</accession>
<proteinExistence type="predicted"/>
<dbReference type="EMBL" id="CAADEY010000104">
    <property type="protein sequence ID" value="VFJ63175.1"/>
    <property type="molecule type" value="Genomic_DNA"/>
</dbReference>